<gene>
    <name evidence="2" type="ORF">EDC63_1336</name>
</gene>
<evidence type="ECO:0000259" key="1">
    <source>
        <dbReference type="Pfam" id="PF04168"/>
    </source>
</evidence>
<comment type="caution">
    <text evidence="2">The sequence shown here is derived from an EMBL/GenBank/DDBJ whole genome shotgun (WGS) entry which is preliminary data.</text>
</comment>
<dbReference type="PANTHER" id="PTHR34595">
    <property type="entry name" value="BLR5612 PROTEIN"/>
    <property type="match status" value="1"/>
</dbReference>
<dbReference type="Proteomes" id="UP000295367">
    <property type="component" value="Unassembled WGS sequence"/>
</dbReference>
<proteinExistence type="predicted"/>
<dbReference type="OrthoDB" id="9803532at2"/>
<accession>A0A4R3XV73</accession>
<evidence type="ECO:0000313" key="2">
    <source>
        <dbReference type="EMBL" id="TCV79276.1"/>
    </source>
</evidence>
<dbReference type="RefSeq" id="WP_124944986.1">
    <property type="nucleotide sequence ID" value="NZ_BHVT01000006.1"/>
</dbReference>
<dbReference type="Pfam" id="PF04168">
    <property type="entry name" value="Alpha-E"/>
    <property type="match status" value="1"/>
</dbReference>
<sequence>MMLSRVAEKLYWMTRFMERAEDTSRLINAVTLMTLDMPGDATFGWDSLLKVAGLDELFFEHYPEANESAVMRFLIQDERNPSSIMTCIAHARENTRTFREVLPWESWEWVNELYLFAKKALPGELDRRQRYEVLQGIIRRRQSIVGLLSGTMSSDDAYQFLRLGRNIERADMTSRILDVSHAVILPTDTPAGEQYNDLLWMNILKALSAYQMYRRHISVHASSTQVIGLLLHDLRFPRTINHCLTEIADVVQALPQPESVMVSVRTSQDMLASANSEALAKAGLHEFIDQLQIGLTRIDTALRERYFRLPEIQRPSPSAEGASDSE</sequence>
<dbReference type="AlphaFoldDB" id="A0A4R3XV73"/>
<organism evidence="2 3">
    <name type="scientific">Sulfurirhabdus autotrophica</name>
    <dbReference type="NCBI Taxonomy" id="1706046"/>
    <lineage>
        <taxon>Bacteria</taxon>
        <taxon>Pseudomonadati</taxon>
        <taxon>Pseudomonadota</taxon>
        <taxon>Betaproteobacteria</taxon>
        <taxon>Nitrosomonadales</taxon>
        <taxon>Sulfuricellaceae</taxon>
        <taxon>Sulfurirhabdus</taxon>
    </lineage>
</organism>
<reference evidence="2 3" key="1">
    <citation type="submission" date="2019-03" db="EMBL/GenBank/DDBJ databases">
        <title>Genomic Encyclopedia of Type Strains, Phase IV (KMG-IV): sequencing the most valuable type-strain genomes for metagenomic binning, comparative biology and taxonomic classification.</title>
        <authorList>
            <person name="Goeker M."/>
        </authorList>
    </citation>
    <scope>NUCLEOTIDE SEQUENCE [LARGE SCALE GENOMIC DNA]</scope>
    <source>
        <strain evidence="2 3">DSM 100309</strain>
    </source>
</reference>
<dbReference type="PANTHER" id="PTHR34595:SF7">
    <property type="entry name" value="SLL1039 PROTEIN"/>
    <property type="match status" value="1"/>
</dbReference>
<dbReference type="InterPro" id="IPR051680">
    <property type="entry name" value="ATP-dep_Glu-Cys_Ligase-2"/>
</dbReference>
<feature type="domain" description="DUF403" evidence="1">
    <location>
        <begin position="2"/>
        <end position="307"/>
    </location>
</feature>
<evidence type="ECO:0000313" key="3">
    <source>
        <dbReference type="Proteomes" id="UP000295367"/>
    </source>
</evidence>
<protein>
    <submittedName>
        <fullName evidence="2">Putative alpha-E superfamily protein</fullName>
    </submittedName>
</protein>
<dbReference type="EMBL" id="SMCO01000033">
    <property type="protein sequence ID" value="TCV79276.1"/>
    <property type="molecule type" value="Genomic_DNA"/>
</dbReference>
<dbReference type="InterPro" id="IPR007296">
    <property type="entry name" value="DUF403"/>
</dbReference>
<keyword evidence="3" id="KW-1185">Reference proteome</keyword>
<name>A0A4R3XV73_9PROT</name>